<proteinExistence type="predicted"/>
<reference evidence="1" key="1">
    <citation type="journal article" date="2021" name="Proc. Natl. Acad. Sci. U.S.A.">
        <title>A Catalog of Tens of Thousands of Viruses from Human Metagenomes Reveals Hidden Associations with Chronic Diseases.</title>
        <authorList>
            <person name="Tisza M.J."/>
            <person name="Buck C.B."/>
        </authorList>
    </citation>
    <scope>NUCLEOTIDE SEQUENCE</scope>
    <source>
        <strain evidence="1">Ctza028</strain>
    </source>
</reference>
<sequence>MQDHDGSVSTNLYWFADTASLHACWLFEHSRRGRKT</sequence>
<name>A0A8S5Q3A7_9CAUD</name>
<dbReference type="EMBL" id="BK015569">
    <property type="protein sequence ID" value="DAE13790.1"/>
    <property type="molecule type" value="Genomic_DNA"/>
</dbReference>
<evidence type="ECO:0000313" key="1">
    <source>
        <dbReference type="EMBL" id="DAE13790.1"/>
    </source>
</evidence>
<organism evidence="1">
    <name type="scientific">Podoviridae sp. ctza028</name>
    <dbReference type="NCBI Taxonomy" id="2825289"/>
    <lineage>
        <taxon>Viruses</taxon>
        <taxon>Duplodnaviria</taxon>
        <taxon>Heunggongvirae</taxon>
        <taxon>Uroviricota</taxon>
        <taxon>Caudoviricetes</taxon>
    </lineage>
</organism>
<accession>A0A8S5Q3A7</accession>
<protein>
    <submittedName>
        <fullName evidence="1">Uncharacterized protein</fullName>
    </submittedName>
</protein>